<gene>
    <name evidence="1" type="ORF">UFOPK3001_02144</name>
</gene>
<protein>
    <submittedName>
        <fullName evidence="1">Unannotated protein</fullName>
    </submittedName>
</protein>
<dbReference type="CDD" id="cd07067">
    <property type="entry name" value="HP_PGM_like"/>
    <property type="match status" value="1"/>
</dbReference>
<dbReference type="Gene3D" id="3.40.50.1240">
    <property type="entry name" value="Phosphoglycerate mutase-like"/>
    <property type="match status" value="1"/>
</dbReference>
<dbReference type="AlphaFoldDB" id="A0A6J6ZH66"/>
<organism evidence="1">
    <name type="scientific">freshwater metagenome</name>
    <dbReference type="NCBI Taxonomy" id="449393"/>
    <lineage>
        <taxon>unclassified sequences</taxon>
        <taxon>metagenomes</taxon>
        <taxon>ecological metagenomes</taxon>
    </lineage>
</organism>
<dbReference type="Pfam" id="PF00300">
    <property type="entry name" value="His_Phos_1"/>
    <property type="match status" value="1"/>
</dbReference>
<dbReference type="InterPro" id="IPR013078">
    <property type="entry name" value="His_Pase_superF_clade-1"/>
</dbReference>
<reference evidence="1" key="1">
    <citation type="submission" date="2020-05" db="EMBL/GenBank/DDBJ databases">
        <authorList>
            <person name="Chiriac C."/>
            <person name="Salcher M."/>
            <person name="Ghai R."/>
            <person name="Kavagutti S V."/>
        </authorList>
    </citation>
    <scope>NUCLEOTIDE SEQUENCE</scope>
</reference>
<accession>A0A6J6ZH66</accession>
<dbReference type="SMART" id="SM00855">
    <property type="entry name" value="PGAM"/>
    <property type="match status" value="1"/>
</dbReference>
<dbReference type="SUPFAM" id="SSF53254">
    <property type="entry name" value="Phosphoglycerate mutase-like"/>
    <property type="match status" value="1"/>
</dbReference>
<dbReference type="EMBL" id="CAFAAJ010000182">
    <property type="protein sequence ID" value="CAB4820014.1"/>
    <property type="molecule type" value="Genomic_DNA"/>
</dbReference>
<name>A0A6J6ZH66_9ZZZZ</name>
<proteinExistence type="predicted"/>
<sequence length="158" mass="17495">MSIYLVRHAKAGSRDRWNGDDRQRPLSDKGRVQAELLAERFVRVPVPRIFSSPYVRCVETVEPLSRACGVDIESIEVLAEAGSFAPIIDLLLSVPEHTVLCSHGDTIPETIAALCRRGMEIDGPEDWRKGSTWVLDREGELFTPATAWTPPRADGNGV</sequence>
<dbReference type="InterPro" id="IPR029033">
    <property type="entry name" value="His_PPase_superfam"/>
</dbReference>
<evidence type="ECO:0000313" key="1">
    <source>
        <dbReference type="EMBL" id="CAB4820014.1"/>
    </source>
</evidence>